<feature type="domain" description="BON" evidence="1">
    <location>
        <begin position="3"/>
        <end position="71"/>
    </location>
</feature>
<proteinExistence type="predicted"/>
<feature type="domain" description="BON" evidence="1">
    <location>
        <begin position="149"/>
        <end position="216"/>
    </location>
</feature>
<keyword evidence="3" id="KW-1185">Reference proteome</keyword>
<dbReference type="PANTHER" id="PTHR34606">
    <property type="entry name" value="BON DOMAIN-CONTAINING PROTEIN"/>
    <property type="match status" value="1"/>
</dbReference>
<dbReference type="Pfam" id="PF04972">
    <property type="entry name" value="BON"/>
    <property type="match status" value="3"/>
</dbReference>
<dbReference type="EMBL" id="JAMOIM010000005">
    <property type="protein sequence ID" value="MCW6508250.1"/>
    <property type="molecule type" value="Genomic_DNA"/>
</dbReference>
<feature type="domain" description="BON" evidence="1">
    <location>
        <begin position="78"/>
        <end position="146"/>
    </location>
</feature>
<comment type="caution">
    <text evidence="2">The sequence shown here is derived from an EMBL/GenBank/DDBJ whole genome shotgun (WGS) entry which is preliminary data.</text>
</comment>
<sequence length="216" mass="23503">MSPDHDLQKAVLEELGWEPSVTAAHIGVTAEGGVVCLSGHVTSFVQKHAAELATRRIRGVKAVVEDIRVRLPDGDQRNDDDIARAALDRLAWHETDRDYHVTVKVEKGWLTLSGQVPWNFQREDAESDLRGLPGVVGLDNQITLTPKVSVGNLSDDITHALHRSWFFDPKTIDVSAAGGVVRLAGTVQSLHEKQVAARTAWAAPGVTMVENDLAVV</sequence>
<dbReference type="InterPro" id="IPR051686">
    <property type="entry name" value="Lipoprotein_DolP"/>
</dbReference>
<evidence type="ECO:0000313" key="2">
    <source>
        <dbReference type="EMBL" id="MCW6508250.1"/>
    </source>
</evidence>
<dbReference type="RefSeq" id="WP_282584619.1">
    <property type="nucleotide sequence ID" value="NZ_JAMOIM010000005.1"/>
</dbReference>
<gene>
    <name evidence="2" type="ORF">M8523_09470</name>
</gene>
<reference evidence="2" key="1">
    <citation type="submission" date="2022-05" db="EMBL/GenBank/DDBJ databases">
        <authorList>
            <person name="Pankratov T."/>
        </authorList>
    </citation>
    <scope>NUCLEOTIDE SEQUENCE</scope>
    <source>
        <strain evidence="2">BP6-180914</strain>
    </source>
</reference>
<organism evidence="2 3">
    <name type="scientific">Lichenifustis flavocetrariae</name>
    <dbReference type="NCBI Taxonomy" id="2949735"/>
    <lineage>
        <taxon>Bacteria</taxon>
        <taxon>Pseudomonadati</taxon>
        <taxon>Pseudomonadota</taxon>
        <taxon>Alphaproteobacteria</taxon>
        <taxon>Hyphomicrobiales</taxon>
        <taxon>Lichenihabitantaceae</taxon>
        <taxon>Lichenifustis</taxon>
    </lineage>
</organism>
<dbReference type="PROSITE" id="PS50914">
    <property type="entry name" value="BON"/>
    <property type="match status" value="3"/>
</dbReference>
<dbReference type="InterPro" id="IPR014004">
    <property type="entry name" value="Transpt-assoc_nodulatn_dom_bac"/>
</dbReference>
<accession>A0AA41YVU7</accession>
<evidence type="ECO:0000259" key="1">
    <source>
        <dbReference type="PROSITE" id="PS50914"/>
    </source>
</evidence>
<evidence type="ECO:0000313" key="3">
    <source>
        <dbReference type="Proteomes" id="UP001165667"/>
    </source>
</evidence>
<dbReference type="Gene3D" id="3.30.1340.30">
    <property type="match status" value="3"/>
</dbReference>
<protein>
    <submittedName>
        <fullName evidence="2">BON domain-containing protein</fullName>
    </submittedName>
</protein>
<dbReference type="InterPro" id="IPR007055">
    <property type="entry name" value="BON_dom"/>
</dbReference>
<name>A0AA41YVU7_9HYPH</name>
<dbReference type="Proteomes" id="UP001165667">
    <property type="component" value="Unassembled WGS sequence"/>
</dbReference>
<dbReference type="AlphaFoldDB" id="A0AA41YVU7"/>
<dbReference type="PANTHER" id="PTHR34606:SF15">
    <property type="entry name" value="BON DOMAIN-CONTAINING PROTEIN"/>
    <property type="match status" value="1"/>
</dbReference>
<dbReference type="SMART" id="SM00749">
    <property type="entry name" value="BON"/>
    <property type="match status" value="2"/>
</dbReference>